<evidence type="ECO:0000256" key="3">
    <source>
        <dbReference type="ARBA" id="ARBA00022448"/>
    </source>
</evidence>
<gene>
    <name evidence="10" type="ORF">AMS68_006220</name>
</gene>
<evidence type="ECO:0000256" key="5">
    <source>
        <dbReference type="ARBA" id="ARBA00022792"/>
    </source>
</evidence>
<protein>
    <recommendedName>
        <fullName evidence="9">Mitochondrial pyruvate carrier</fullName>
    </recommendedName>
</protein>
<keyword evidence="11" id="KW-1185">Reference proteome</keyword>
<evidence type="ECO:0000313" key="11">
    <source>
        <dbReference type="Proteomes" id="UP000503462"/>
    </source>
</evidence>
<organism evidence="10 11">
    <name type="scientific">Peltaster fructicola</name>
    <dbReference type="NCBI Taxonomy" id="286661"/>
    <lineage>
        <taxon>Eukaryota</taxon>
        <taxon>Fungi</taxon>
        <taxon>Dikarya</taxon>
        <taxon>Ascomycota</taxon>
        <taxon>Pezizomycotina</taxon>
        <taxon>Dothideomycetes</taxon>
        <taxon>Dothideomycetes incertae sedis</taxon>
        <taxon>Peltaster</taxon>
    </lineage>
</organism>
<keyword evidence="7 9" id="KW-0496">Mitochondrion</keyword>
<keyword evidence="6" id="KW-1133">Transmembrane helix</keyword>
<dbReference type="OrthoDB" id="869189at2759"/>
<keyword evidence="5 9" id="KW-0999">Mitochondrion inner membrane</keyword>
<dbReference type="EMBL" id="CP051142">
    <property type="protein sequence ID" value="QIX00703.1"/>
    <property type="molecule type" value="Genomic_DNA"/>
</dbReference>
<dbReference type="GO" id="GO:0005743">
    <property type="term" value="C:mitochondrial inner membrane"/>
    <property type="evidence" value="ECO:0007669"/>
    <property type="project" value="UniProtKB-SubCell"/>
</dbReference>
<dbReference type="GO" id="GO:0006850">
    <property type="term" value="P:pyruvate import into mitochondria"/>
    <property type="evidence" value="ECO:0007669"/>
    <property type="project" value="InterPro"/>
</dbReference>
<evidence type="ECO:0000256" key="6">
    <source>
        <dbReference type="ARBA" id="ARBA00022989"/>
    </source>
</evidence>
<keyword evidence="8" id="KW-0472">Membrane</keyword>
<comment type="subcellular location">
    <subcellularLocation>
        <location evidence="1 9">Mitochondrion inner membrane</location>
        <topology evidence="1 9">Multi-pass membrane protein</topology>
    </subcellularLocation>
</comment>
<evidence type="ECO:0000256" key="2">
    <source>
        <dbReference type="ARBA" id="ARBA00006416"/>
    </source>
</evidence>
<dbReference type="Pfam" id="PF03650">
    <property type="entry name" value="MPC"/>
    <property type="match status" value="1"/>
</dbReference>
<accession>A0A6H0Y113</accession>
<evidence type="ECO:0000256" key="7">
    <source>
        <dbReference type="ARBA" id="ARBA00023128"/>
    </source>
</evidence>
<proteinExistence type="inferred from homology"/>
<dbReference type="AlphaFoldDB" id="A0A6H0Y113"/>
<comment type="similarity">
    <text evidence="2 9">Belongs to the mitochondrial pyruvate carrier (MPC) (TC 2.A.105) family.</text>
</comment>
<evidence type="ECO:0000256" key="4">
    <source>
        <dbReference type="ARBA" id="ARBA00022692"/>
    </source>
</evidence>
<dbReference type="Proteomes" id="UP000503462">
    <property type="component" value="Chromosome 4"/>
</dbReference>
<comment type="function">
    <text evidence="9">Mediates the uptake of pyruvate into mitochondria.</text>
</comment>
<evidence type="ECO:0000256" key="9">
    <source>
        <dbReference type="RuleBase" id="RU363100"/>
    </source>
</evidence>
<keyword evidence="4" id="KW-0812">Transmembrane</keyword>
<evidence type="ECO:0000256" key="1">
    <source>
        <dbReference type="ARBA" id="ARBA00004448"/>
    </source>
</evidence>
<evidence type="ECO:0000256" key="8">
    <source>
        <dbReference type="ARBA" id="ARBA00023136"/>
    </source>
</evidence>
<dbReference type="PANTHER" id="PTHR14154">
    <property type="entry name" value="UPF0041 BRAIN PROTEIN 44-RELATED"/>
    <property type="match status" value="1"/>
</dbReference>
<name>A0A6H0Y113_9PEZI</name>
<sequence>MSSRFGLRALQRAQPFARQQVNSQFRFVQRRCQSTTPTVEDVKPTGFAAFWNSPIGPKTVHFWAPIMKWGVVLAGAADFFRPASSLSISQNAALMATGAIWTRWCLIIKPRNVFLASVNFALFCVGATQVGRAFMYQQSVKGVSLTEEVKQAGKDAEASLEKVIEDPKAALKSVVNPK</sequence>
<reference evidence="10 11" key="1">
    <citation type="journal article" date="2016" name="Sci. Rep.">
        <title>Peltaster fructicola genome reveals evolution from an invasive phytopathogen to an ectophytic parasite.</title>
        <authorList>
            <person name="Xu C."/>
            <person name="Chen H."/>
            <person name="Gleason M.L."/>
            <person name="Xu J.R."/>
            <person name="Liu H."/>
            <person name="Zhang R."/>
            <person name="Sun G."/>
        </authorList>
    </citation>
    <scope>NUCLEOTIDE SEQUENCE [LARGE SCALE GENOMIC DNA]</scope>
    <source>
        <strain evidence="10 11">LNHT1506</strain>
    </source>
</reference>
<dbReference type="InterPro" id="IPR005336">
    <property type="entry name" value="MPC"/>
</dbReference>
<keyword evidence="3 9" id="KW-0813">Transport</keyword>
<evidence type="ECO:0000313" key="10">
    <source>
        <dbReference type="EMBL" id="QIX00703.1"/>
    </source>
</evidence>